<name>A0ABT8KEV4_9MICO</name>
<keyword evidence="3" id="KW-1185">Reference proteome</keyword>
<feature type="compositionally biased region" description="Low complexity" evidence="1">
    <location>
        <begin position="1"/>
        <end position="12"/>
    </location>
</feature>
<evidence type="ECO:0000313" key="2">
    <source>
        <dbReference type="EMBL" id="MDN4615702.1"/>
    </source>
</evidence>
<feature type="compositionally biased region" description="Gly residues" evidence="1">
    <location>
        <begin position="13"/>
        <end position="22"/>
    </location>
</feature>
<dbReference type="Proteomes" id="UP001174208">
    <property type="component" value="Unassembled WGS sequence"/>
</dbReference>
<feature type="region of interest" description="Disordered" evidence="1">
    <location>
        <begin position="42"/>
        <end position="65"/>
    </location>
</feature>
<dbReference type="RefSeq" id="WP_301230657.1">
    <property type="nucleotide sequence ID" value="NZ_JAROCF010000001.1"/>
</dbReference>
<protein>
    <submittedName>
        <fullName evidence="2">Uncharacterized protein</fullName>
    </submittedName>
</protein>
<sequence>MAGATGVVATRRGGIGGGETTRGGVGGLCGVDMARGEIGGAGVGGVDGAADRGGRGAQRWPSVGS</sequence>
<organism evidence="2 3">
    <name type="scientific">Leifsonia williamsii</name>
    <dbReference type="NCBI Taxonomy" id="3035919"/>
    <lineage>
        <taxon>Bacteria</taxon>
        <taxon>Bacillati</taxon>
        <taxon>Actinomycetota</taxon>
        <taxon>Actinomycetes</taxon>
        <taxon>Micrococcales</taxon>
        <taxon>Microbacteriaceae</taxon>
        <taxon>Leifsonia</taxon>
    </lineage>
</organism>
<reference evidence="2" key="1">
    <citation type="submission" date="2023-06" db="EMBL/GenBank/DDBJ databases">
        <title>MT1 and MT2 Draft Genomes of Novel Species.</title>
        <authorList>
            <person name="Venkateswaran K."/>
        </authorList>
    </citation>
    <scope>NUCLEOTIDE SEQUENCE</scope>
    <source>
        <strain evidence="2">F6_8S_P_1B</strain>
    </source>
</reference>
<feature type="region of interest" description="Disordered" evidence="1">
    <location>
        <begin position="1"/>
        <end position="22"/>
    </location>
</feature>
<gene>
    <name evidence="2" type="ORF">P5G50_14720</name>
</gene>
<evidence type="ECO:0000256" key="1">
    <source>
        <dbReference type="SAM" id="MobiDB-lite"/>
    </source>
</evidence>
<accession>A0ABT8KEV4</accession>
<proteinExistence type="predicted"/>
<comment type="caution">
    <text evidence="2">The sequence shown here is derived from an EMBL/GenBank/DDBJ whole genome shotgun (WGS) entry which is preliminary data.</text>
</comment>
<evidence type="ECO:0000313" key="3">
    <source>
        <dbReference type="Proteomes" id="UP001174208"/>
    </source>
</evidence>
<dbReference type="EMBL" id="JAROCF010000001">
    <property type="protein sequence ID" value="MDN4615702.1"/>
    <property type="molecule type" value="Genomic_DNA"/>
</dbReference>